<dbReference type="AlphaFoldDB" id="A0A5C5G2S1"/>
<evidence type="ECO:0000256" key="1">
    <source>
        <dbReference type="SAM" id="Coils"/>
    </source>
</evidence>
<comment type="caution">
    <text evidence="4">The sequence shown here is derived from an EMBL/GenBank/DDBJ whole genome shotgun (WGS) entry which is preliminary data.</text>
</comment>
<dbReference type="InterPro" id="IPR048781">
    <property type="entry name" value="Sos7_CC"/>
</dbReference>
<feature type="coiled-coil region" evidence="1">
    <location>
        <begin position="155"/>
        <end position="202"/>
    </location>
</feature>
<dbReference type="OrthoDB" id="18959at2759"/>
<dbReference type="InterPro" id="IPR037475">
    <property type="entry name" value="Sos7"/>
</dbReference>
<keyword evidence="1" id="KW-0175">Coiled coil</keyword>
<evidence type="ECO:0000256" key="2">
    <source>
        <dbReference type="SAM" id="MobiDB-lite"/>
    </source>
</evidence>
<gene>
    <name evidence="4" type="ORF">DMC30DRAFT_20992</name>
</gene>
<dbReference type="PANTHER" id="PTHR37329:SF1">
    <property type="entry name" value="KINETOCHORE PROTEIN SOS7"/>
    <property type="match status" value="1"/>
</dbReference>
<dbReference type="PANTHER" id="PTHR37329">
    <property type="entry name" value="KINETOCHORE PROTEIN SOS7"/>
    <property type="match status" value="1"/>
</dbReference>
<feature type="coiled-coil region" evidence="1">
    <location>
        <begin position="239"/>
        <end position="266"/>
    </location>
</feature>
<dbReference type="Pfam" id="PF20882">
    <property type="entry name" value="Sos7"/>
    <property type="match status" value="1"/>
</dbReference>
<organism evidence="4 5">
    <name type="scientific">Rhodotorula diobovata</name>
    <dbReference type="NCBI Taxonomy" id="5288"/>
    <lineage>
        <taxon>Eukaryota</taxon>
        <taxon>Fungi</taxon>
        <taxon>Dikarya</taxon>
        <taxon>Basidiomycota</taxon>
        <taxon>Pucciniomycotina</taxon>
        <taxon>Microbotryomycetes</taxon>
        <taxon>Sporidiobolales</taxon>
        <taxon>Sporidiobolaceae</taxon>
        <taxon>Rhodotorula</taxon>
    </lineage>
</organism>
<dbReference type="GO" id="GO:0034501">
    <property type="term" value="P:protein localization to kinetochore"/>
    <property type="evidence" value="ECO:0007669"/>
    <property type="project" value="InterPro"/>
</dbReference>
<dbReference type="Proteomes" id="UP000311382">
    <property type="component" value="Unassembled WGS sequence"/>
</dbReference>
<keyword evidence="5" id="KW-1185">Reference proteome</keyword>
<protein>
    <recommendedName>
        <fullName evidence="3">Kinetochore protein Sos7 coiled-coil domain-containing protein</fullName>
    </recommendedName>
</protein>
<dbReference type="GO" id="GO:0051315">
    <property type="term" value="P:attachment of mitotic spindle microtubules to kinetochore"/>
    <property type="evidence" value="ECO:0007669"/>
    <property type="project" value="TreeGrafter"/>
</dbReference>
<feature type="domain" description="Kinetochore protein Sos7 coiled-coil" evidence="3">
    <location>
        <begin position="92"/>
        <end position="164"/>
    </location>
</feature>
<dbReference type="EMBL" id="SOZI01000011">
    <property type="protein sequence ID" value="TNY23450.1"/>
    <property type="molecule type" value="Genomic_DNA"/>
</dbReference>
<feature type="region of interest" description="Disordered" evidence="2">
    <location>
        <begin position="38"/>
        <end position="69"/>
    </location>
</feature>
<evidence type="ECO:0000313" key="5">
    <source>
        <dbReference type="Proteomes" id="UP000311382"/>
    </source>
</evidence>
<evidence type="ECO:0000313" key="4">
    <source>
        <dbReference type="EMBL" id="TNY23450.1"/>
    </source>
</evidence>
<reference evidence="4 5" key="1">
    <citation type="submission" date="2019-03" db="EMBL/GenBank/DDBJ databases">
        <title>Rhodosporidium diobovatum UCD-FST 08-225 genome sequencing, assembly, and annotation.</title>
        <authorList>
            <person name="Fakankun I.U."/>
            <person name="Fristensky B."/>
            <person name="Levin D.B."/>
        </authorList>
    </citation>
    <scope>NUCLEOTIDE SEQUENCE [LARGE SCALE GENOMIC DNA]</scope>
    <source>
        <strain evidence="4 5">UCD-FST 08-225</strain>
    </source>
</reference>
<accession>A0A5C5G2S1</accession>
<feature type="compositionally biased region" description="Polar residues" evidence="2">
    <location>
        <begin position="43"/>
        <end position="69"/>
    </location>
</feature>
<dbReference type="STRING" id="5288.A0A5C5G2S1"/>
<proteinExistence type="predicted"/>
<evidence type="ECO:0000259" key="3">
    <source>
        <dbReference type="Pfam" id="PF20882"/>
    </source>
</evidence>
<name>A0A5C5G2S1_9BASI</name>
<sequence>MAALDSSTALFDRTNALLNALNHQTLHAHDLMASVPVRDHGRTGSQQQTENLTRWTQSGRDVTGHSDSSGLVMDAVDRERAGEDLKVFKDHVSTLKFAYLESNAKLEFINHILDPDGYKPISKEANDQVAKGRLHAKSELKQRKERVAELETLIRAEAQGLEQELTRRNDEAEHAARLLRECEAMETEIAMLKNKRTATERLTIDEAAAICERQELELVEIGQQTKQCEDAMRALKPRIKASKMSIERYSQTAKQLRREQDERDAKGVQDVRAEEGCEWLDTTAALYKSLLGIRNAHVVGSPPTDLVFEYGAPDADQGDVRRMSVQLDAAGKMTGAKLLDSSEDISDVVQAYLPSQDIRSLVQEIRTRFDW</sequence>
<dbReference type="GO" id="GO:0000776">
    <property type="term" value="C:kinetochore"/>
    <property type="evidence" value="ECO:0007669"/>
    <property type="project" value="InterPro"/>
</dbReference>